<dbReference type="NCBIfam" id="TIGR03170">
    <property type="entry name" value="flgA_cterm"/>
    <property type="match status" value="1"/>
</dbReference>
<protein>
    <submittedName>
        <fullName evidence="2">Flagella basal body P-ring formation protein FlgA</fullName>
    </submittedName>
</protein>
<dbReference type="STRING" id="98804.BTSPAZIEG_0224"/>
<evidence type="ECO:0000259" key="1">
    <source>
        <dbReference type="Pfam" id="PF13144"/>
    </source>
</evidence>
<proteinExistence type="predicted"/>
<sequence length="260" mass="30985">MLFKFFFLLLLEIFKIFFLPISNIENNKNFFLKEKNILYSSNILSKNFFVNRIKNKNNLKDFFNNLKISKKKIFLKKKKNKSFFLKKKKNKSFPLKKKKNKSFPLKKKKNKSFPLKKKKNKSFLKQKNINHNSTLHKYFVASKFLKSGTIVSKSDITKKYLNIKHTIATSILDIKKILNKKLKQKMSIYEPFSYQNLESVWLIKSGDIVPIMIHGKGFIIKIFGKSLQNSKINQETKVMFNKKKILYGKLRKDKKIYIFL</sequence>
<dbReference type="PANTHER" id="PTHR36307:SF1">
    <property type="entry name" value="FLAGELLA BASAL BODY P-RING FORMATION PROTEIN FLGA"/>
    <property type="match status" value="1"/>
</dbReference>
<dbReference type="PATRIC" id="fig|98804.3.peg.211"/>
<keyword evidence="2" id="KW-0969">Cilium</keyword>
<gene>
    <name evidence="2" type="primary">flgA</name>
    <name evidence="2" type="ORF">BTSPAZIEG_0224</name>
</gene>
<evidence type="ECO:0000313" key="2">
    <source>
        <dbReference type="EMBL" id="CUR53196.1"/>
    </source>
</evidence>
<dbReference type="Gene3D" id="2.30.30.760">
    <property type="match status" value="1"/>
</dbReference>
<feature type="domain" description="Flagella basal body P-ring formation protein FlgA SAF" evidence="1">
    <location>
        <begin position="137"/>
        <end position="257"/>
    </location>
</feature>
<organism evidence="2 3">
    <name type="scientific">Buchnera aphidicola subsp. Tuberolachnus salignus</name>
    <dbReference type="NCBI Taxonomy" id="98804"/>
    <lineage>
        <taxon>Bacteria</taxon>
        <taxon>Pseudomonadati</taxon>
        <taxon>Pseudomonadota</taxon>
        <taxon>Gammaproteobacteria</taxon>
        <taxon>Enterobacterales</taxon>
        <taxon>Erwiniaceae</taxon>
        <taxon>Buchnera</taxon>
    </lineage>
</organism>
<keyword evidence="2" id="KW-0966">Cell projection</keyword>
<dbReference type="InterPro" id="IPR017585">
    <property type="entry name" value="SAF_FlgA"/>
</dbReference>
<name>A0A160SZ32_BUCTT</name>
<dbReference type="OrthoDB" id="7065435at2"/>
<dbReference type="GO" id="GO:0044780">
    <property type="term" value="P:bacterial-type flagellum assembly"/>
    <property type="evidence" value="ECO:0007669"/>
    <property type="project" value="InterPro"/>
</dbReference>
<dbReference type="PANTHER" id="PTHR36307">
    <property type="entry name" value="FLAGELLA BASAL BODY P-RING FORMATION PROTEIN FLGA"/>
    <property type="match status" value="1"/>
</dbReference>
<evidence type="ECO:0000313" key="3">
    <source>
        <dbReference type="Proteomes" id="UP000243633"/>
    </source>
</evidence>
<keyword evidence="2" id="KW-0282">Flagellum</keyword>
<dbReference type="Proteomes" id="UP000243633">
    <property type="component" value="Chromosome 1"/>
</dbReference>
<dbReference type="InterPro" id="IPR039246">
    <property type="entry name" value="Flagellar_FlgA"/>
</dbReference>
<dbReference type="EMBL" id="LN890285">
    <property type="protein sequence ID" value="CUR53196.1"/>
    <property type="molecule type" value="Genomic_DNA"/>
</dbReference>
<dbReference type="Pfam" id="PF13144">
    <property type="entry name" value="ChapFlgA"/>
    <property type="match status" value="1"/>
</dbReference>
<dbReference type="RefSeq" id="WP_075472636.1">
    <property type="nucleotide sequence ID" value="NZ_LN890285.1"/>
</dbReference>
<accession>A0A160SZ32</accession>
<keyword evidence="3" id="KW-1185">Reference proteome</keyword>
<reference evidence="3" key="1">
    <citation type="submission" date="2015-10" db="EMBL/GenBank/DDBJ databases">
        <authorList>
            <person name="Manzano-Marin A."/>
            <person name="Manzano-Marin A."/>
        </authorList>
    </citation>
    <scope>NUCLEOTIDE SEQUENCE [LARGE SCALE GENOMIC DNA]</scope>
    <source>
        <strain evidence="3">BTs</strain>
    </source>
</reference>
<dbReference type="AlphaFoldDB" id="A0A160SZ32"/>